<dbReference type="Pfam" id="PF07992">
    <property type="entry name" value="Pyr_redox_2"/>
    <property type="match status" value="1"/>
</dbReference>
<comment type="catalytic activity">
    <reaction evidence="3">
        <text>[thioredoxin]-dithiol + NADP(+) = [thioredoxin]-disulfide + NADPH + H(+)</text>
        <dbReference type="Rhea" id="RHEA:20345"/>
        <dbReference type="Rhea" id="RHEA-COMP:10698"/>
        <dbReference type="Rhea" id="RHEA-COMP:10700"/>
        <dbReference type="ChEBI" id="CHEBI:15378"/>
        <dbReference type="ChEBI" id="CHEBI:29950"/>
        <dbReference type="ChEBI" id="CHEBI:50058"/>
        <dbReference type="ChEBI" id="CHEBI:57783"/>
        <dbReference type="ChEBI" id="CHEBI:58349"/>
        <dbReference type="EC" id="1.8.1.9"/>
    </reaction>
</comment>
<sequence length="333" mass="35341">MPRRRRRPRPRRPGSAVATWDVVIVGGGSAGLSAALMLGRSRRSVLVVDGGRPRNAPARHMHGVLGRDHTSPLDLLAAGRAELTRYDVAVESGEVADVAGVEADASGPAGPAFEVVLDSGERHLARRLLVATGLRDELPDIAGLADQWGRGVALCPYCEGWEFRDRRIAVIASSAANAHQAQLLRQLSADVVFCSQGAVLTPAARSGLDARGIVVEDRRVVEVFADDGGRLRGIRLEDGGEWEADAVFVAPKAVPHDDLLRRLRARSMRQGGVDHVLVDEDGRTSVRGLYAAGNVVGSRSSVPWAMSSGSLTGAAINADLVDEDIRNAVDARG</sequence>
<evidence type="ECO:0000256" key="4">
    <source>
        <dbReference type="SAM" id="Phobius"/>
    </source>
</evidence>
<keyword evidence="1" id="KW-0285">Flavoprotein</keyword>
<dbReference type="PRINTS" id="PR00469">
    <property type="entry name" value="PNDRDTASEII"/>
</dbReference>
<proteinExistence type="predicted"/>
<keyword evidence="4" id="KW-0812">Transmembrane</keyword>
<evidence type="ECO:0000259" key="5">
    <source>
        <dbReference type="Pfam" id="PF07992"/>
    </source>
</evidence>
<dbReference type="PANTHER" id="PTHR48105">
    <property type="entry name" value="THIOREDOXIN REDUCTASE 1-RELATED-RELATED"/>
    <property type="match status" value="1"/>
</dbReference>
<dbReference type="PRINTS" id="PR00368">
    <property type="entry name" value="FADPNR"/>
</dbReference>
<evidence type="ECO:0000256" key="1">
    <source>
        <dbReference type="ARBA" id="ARBA00022630"/>
    </source>
</evidence>
<dbReference type="InterPro" id="IPR023753">
    <property type="entry name" value="FAD/NAD-binding_dom"/>
</dbReference>
<dbReference type="InterPro" id="IPR050097">
    <property type="entry name" value="Ferredoxin-NADP_redctase_2"/>
</dbReference>
<evidence type="ECO:0000313" key="7">
    <source>
        <dbReference type="Proteomes" id="UP000476511"/>
    </source>
</evidence>
<gene>
    <name evidence="6" type="ORF">GJR97_00275</name>
</gene>
<organism evidence="6 7">
    <name type="scientific">Agromyces kandeliae</name>
    <dbReference type="NCBI Taxonomy" id="2666141"/>
    <lineage>
        <taxon>Bacteria</taxon>
        <taxon>Bacillati</taxon>
        <taxon>Actinomycetota</taxon>
        <taxon>Actinomycetes</taxon>
        <taxon>Micrococcales</taxon>
        <taxon>Microbacteriaceae</taxon>
        <taxon>Agromyces</taxon>
    </lineage>
</organism>
<comment type="caution">
    <text evidence="6">The sequence shown here is derived from an EMBL/GenBank/DDBJ whole genome shotgun (WGS) entry which is preliminary data.</text>
</comment>
<evidence type="ECO:0000313" key="6">
    <source>
        <dbReference type="EMBL" id="MRX42156.1"/>
    </source>
</evidence>
<feature type="transmembrane region" description="Helical" evidence="4">
    <location>
        <begin position="20"/>
        <end position="39"/>
    </location>
</feature>
<keyword evidence="7" id="KW-1185">Reference proteome</keyword>
<keyword evidence="2" id="KW-0560">Oxidoreductase</keyword>
<accession>A0A6L5QWI6</accession>
<evidence type="ECO:0000256" key="2">
    <source>
        <dbReference type="ARBA" id="ARBA00023002"/>
    </source>
</evidence>
<name>A0A6L5QWI6_9MICO</name>
<evidence type="ECO:0000256" key="3">
    <source>
        <dbReference type="ARBA" id="ARBA00048132"/>
    </source>
</evidence>
<dbReference type="SUPFAM" id="SSF51905">
    <property type="entry name" value="FAD/NAD(P)-binding domain"/>
    <property type="match status" value="1"/>
</dbReference>
<dbReference type="AlphaFoldDB" id="A0A6L5QWI6"/>
<protein>
    <submittedName>
        <fullName evidence="6">FAD-binding protein</fullName>
    </submittedName>
</protein>
<dbReference type="EMBL" id="WKJD01000002">
    <property type="protein sequence ID" value="MRX42156.1"/>
    <property type="molecule type" value="Genomic_DNA"/>
</dbReference>
<dbReference type="Gene3D" id="3.50.50.60">
    <property type="entry name" value="FAD/NAD(P)-binding domain"/>
    <property type="match status" value="2"/>
</dbReference>
<dbReference type="GO" id="GO:0004791">
    <property type="term" value="F:thioredoxin-disulfide reductase (NADPH) activity"/>
    <property type="evidence" value="ECO:0007669"/>
    <property type="project" value="UniProtKB-EC"/>
</dbReference>
<keyword evidence="4" id="KW-1133">Transmembrane helix</keyword>
<keyword evidence="4" id="KW-0472">Membrane</keyword>
<reference evidence="6 7" key="1">
    <citation type="submission" date="2019-11" db="EMBL/GenBank/DDBJ databases">
        <title>Agromyces kandeliae sp. nov., isolated from mangrove soil.</title>
        <authorList>
            <person name="Wang R."/>
        </authorList>
    </citation>
    <scope>NUCLEOTIDE SEQUENCE [LARGE SCALE GENOMIC DNA]</scope>
    <source>
        <strain evidence="6 7">Q22</strain>
    </source>
</reference>
<dbReference type="InterPro" id="IPR036188">
    <property type="entry name" value="FAD/NAD-bd_sf"/>
</dbReference>
<dbReference type="Proteomes" id="UP000476511">
    <property type="component" value="Unassembled WGS sequence"/>
</dbReference>
<feature type="domain" description="FAD/NAD(P)-binding" evidence="5">
    <location>
        <begin position="21"/>
        <end position="309"/>
    </location>
</feature>